<evidence type="ECO:0000313" key="1">
    <source>
        <dbReference type="EMBL" id="MXR19923.1"/>
    </source>
</evidence>
<dbReference type="InterPro" id="IPR021516">
    <property type="entry name" value="DUF3179"/>
</dbReference>
<evidence type="ECO:0000313" key="2">
    <source>
        <dbReference type="Proteomes" id="UP000471521"/>
    </source>
</evidence>
<gene>
    <name evidence="1" type="ORF">GRX66_04655</name>
</gene>
<reference evidence="1 2" key="1">
    <citation type="submission" date="2019-12" db="EMBL/GenBank/DDBJ databases">
        <title>Isolation and characterization of three novel carbon monoxide-oxidizing members of Halobacteria from salione crusts and soils.</title>
        <authorList>
            <person name="Myers M.R."/>
            <person name="King G.M."/>
        </authorList>
    </citation>
    <scope>NUCLEOTIDE SEQUENCE [LARGE SCALE GENOMIC DNA]</scope>
    <source>
        <strain evidence="1 2">PCN9</strain>
    </source>
</reference>
<comment type="caution">
    <text evidence="1">The sequence shown here is derived from an EMBL/GenBank/DDBJ whole genome shotgun (WGS) entry which is preliminary data.</text>
</comment>
<organism evidence="1 2">
    <name type="scientific">Halobacterium bonnevillei</name>
    <dbReference type="NCBI Taxonomy" id="2692200"/>
    <lineage>
        <taxon>Archaea</taxon>
        <taxon>Methanobacteriati</taxon>
        <taxon>Methanobacteriota</taxon>
        <taxon>Stenosarchaea group</taxon>
        <taxon>Halobacteria</taxon>
        <taxon>Halobacteriales</taxon>
        <taxon>Halobacteriaceae</taxon>
        <taxon>Halobacterium</taxon>
    </lineage>
</organism>
<proteinExistence type="predicted"/>
<protein>
    <submittedName>
        <fullName evidence="1">DUF3179 domain-containing protein</fullName>
    </submittedName>
</protein>
<keyword evidence="2" id="KW-1185">Reference proteome</keyword>
<dbReference type="Pfam" id="PF11376">
    <property type="entry name" value="DUF3179"/>
    <property type="match status" value="1"/>
</dbReference>
<dbReference type="EMBL" id="WUUU01000020">
    <property type="protein sequence ID" value="MXR19923.1"/>
    <property type="molecule type" value="Genomic_DNA"/>
</dbReference>
<dbReference type="Proteomes" id="UP000471521">
    <property type="component" value="Unassembled WGS sequence"/>
</dbReference>
<sequence length="467" mass="52751">MPADSPHDLHDHVEQLLVRDADAHAAAIDALADHGDERVVPHLLEVLVIDAIGNDWKKFGFPEVLRDRDPPRYLDLPEVRWPGVRDALSELAGPDFDSEHAWVEWESWYSQQDIEPLEGFDDWKRRLYKSYLPPVGGLLDAEPRTFDLQDVRWGNCDRSFLAALNAPDFLAGDDPAAEYLDADDTVFGFEVAGDQYAVPRWVLFPHELLNVTLDGVPVSLTYCTLCNAPILYDRRVGEQTDGRRDVLTFGSSGMLAAGNKVMYDEETETLWDQHAGVPTAGHYLDSSPDLVLDQFAVTQTTWAEWRAEYPDTRLLDPETGYDYDYQHYDDHIGFFRHYWNNEDAIQPGVRQADGELPEKADVYGLVSETASDVWVVPVEDFDDPLVADVDGREVVAIRDGTGDVAVYEAPPAPVEWQGDVLVDADGTEWTVERNELRSDGATRDRIPGRHGLWFAFRTHYDAAHVLR</sequence>
<dbReference type="OrthoDB" id="2731at2157"/>
<dbReference type="AlphaFoldDB" id="A0A6B0SK63"/>
<accession>A0A6B0SK63</accession>
<dbReference type="RefSeq" id="WP_159525491.1">
    <property type="nucleotide sequence ID" value="NZ_WUUU01000020.1"/>
</dbReference>
<name>A0A6B0SK63_9EURY</name>